<sequence>MFFIVLFLILYILNMVAKVCFFIVLPKRTFPYSKLLHTNRKKERKGCATQNASVQGNAPFSFSLLKGVYALKNNNKNQAIVHKNRLDSIIGTQPFIAFAFAAKYFQLDKNRYC</sequence>
<proteinExistence type="predicted"/>
<evidence type="ECO:0000313" key="2">
    <source>
        <dbReference type="Proteomes" id="UP000228641"/>
    </source>
</evidence>
<protein>
    <submittedName>
        <fullName evidence="1">Uncharacterized protein</fullName>
    </submittedName>
</protein>
<name>A0A2M8M8N9_PREIN</name>
<dbReference type="Proteomes" id="UP000228641">
    <property type="component" value="Unassembled WGS sequence"/>
</dbReference>
<reference evidence="1 2" key="1">
    <citation type="submission" date="2017-11" db="EMBL/GenBank/DDBJ databases">
        <title>Genome sequencing of Prevotella intermedia KCOM 1779.</title>
        <authorList>
            <person name="Kook J.-K."/>
            <person name="Park S.-N."/>
            <person name="Lim Y.K."/>
        </authorList>
    </citation>
    <scope>NUCLEOTIDE SEQUENCE [LARGE SCALE GENOMIC DNA]</scope>
    <source>
        <strain evidence="1 2">KCOM 1779</strain>
    </source>
</reference>
<accession>A0A2M8M8N9</accession>
<gene>
    <name evidence="1" type="ORF">CUB97_04500</name>
</gene>
<evidence type="ECO:0000313" key="1">
    <source>
        <dbReference type="EMBL" id="PJF00578.1"/>
    </source>
</evidence>
<comment type="caution">
    <text evidence="1">The sequence shown here is derived from an EMBL/GenBank/DDBJ whole genome shotgun (WGS) entry which is preliminary data.</text>
</comment>
<organism evidence="1 2">
    <name type="scientific">Prevotella intermedia</name>
    <dbReference type="NCBI Taxonomy" id="28131"/>
    <lineage>
        <taxon>Bacteria</taxon>
        <taxon>Pseudomonadati</taxon>
        <taxon>Bacteroidota</taxon>
        <taxon>Bacteroidia</taxon>
        <taxon>Bacteroidales</taxon>
        <taxon>Prevotellaceae</taxon>
        <taxon>Prevotella</taxon>
    </lineage>
</organism>
<dbReference type="EMBL" id="PGGD01000001">
    <property type="protein sequence ID" value="PJF00578.1"/>
    <property type="molecule type" value="Genomic_DNA"/>
</dbReference>
<dbReference type="AlphaFoldDB" id="A0A2M8M8N9"/>